<reference evidence="3 4" key="1">
    <citation type="submission" date="2019-04" db="EMBL/GenBank/DDBJ databases">
        <authorList>
            <person name="Li Y."/>
            <person name="Wang J."/>
        </authorList>
    </citation>
    <scope>NUCLEOTIDE SEQUENCE [LARGE SCALE GENOMIC DNA]</scope>
    <source>
        <strain evidence="3 4">DSM 14668</strain>
    </source>
</reference>
<keyword evidence="4" id="KW-1185">Reference proteome</keyword>
<evidence type="ECO:0000313" key="3">
    <source>
        <dbReference type="EMBL" id="TKC98730.1"/>
    </source>
</evidence>
<gene>
    <name evidence="3" type="ORF">E8A74_40210</name>
</gene>
<accession>A0A4U1IX21</accession>
<evidence type="ECO:0000259" key="2">
    <source>
        <dbReference type="Pfam" id="PF02915"/>
    </source>
</evidence>
<dbReference type="AlphaFoldDB" id="A0A4U1IX21"/>
<dbReference type="RefSeq" id="WP_136934427.1">
    <property type="nucleotide sequence ID" value="NZ_SSMQ01000064.1"/>
</dbReference>
<dbReference type="Pfam" id="PF02915">
    <property type="entry name" value="Rubrerythrin"/>
    <property type="match status" value="1"/>
</dbReference>
<dbReference type="Gene3D" id="1.10.620.20">
    <property type="entry name" value="Ribonucleotide Reductase, subunit A"/>
    <property type="match status" value="1"/>
</dbReference>
<evidence type="ECO:0000256" key="1">
    <source>
        <dbReference type="SAM" id="MobiDB-lite"/>
    </source>
</evidence>
<feature type="region of interest" description="Disordered" evidence="1">
    <location>
        <begin position="43"/>
        <end position="71"/>
    </location>
</feature>
<name>A0A4U1IX21_9BACT</name>
<evidence type="ECO:0000313" key="4">
    <source>
        <dbReference type="Proteomes" id="UP000309215"/>
    </source>
</evidence>
<dbReference type="GO" id="GO:0016491">
    <property type="term" value="F:oxidoreductase activity"/>
    <property type="evidence" value="ECO:0007669"/>
    <property type="project" value="InterPro"/>
</dbReference>
<feature type="domain" description="Rubrerythrin diiron-binding" evidence="2">
    <location>
        <begin position="220"/>
        <end position="317"/>
    </location>
</feature>
<organism evidence="3 4">
    <name type="scientific">Polyangium fumosum</name>
    <dbReference type="NCBI Taxonomy" id="889272"/>
    <lineage>
        <taxon>Bacteria</taxon>
        <taxon>Pseudomonadati</taxon>
        <taxon>Myxococcota</taxon>
        <taxon>Polyangia</taxon>
        <taxon>Polyangiales</taxon>
        <taxon>Polyangiaceae</taxon>
        <taxon>Polyangium</taxon>
    </lineage>
</organism>
<dbReference type="SUPFAM" id="SSF47240">
    <property type="entry name" value="Ferritin-like"/>
    <property type="match status" value="1"/>
</dbReference>
<dbReference type="GO" id="GO:0046872">
    <property type="term" value="F:metal ion binding"/>
    <property type="evidence" value="ECO:0007669"/>
    <property type="project" value="InterPro"/>
</dbReference>
<protein>
    <submittedName>
        <fullName evidence="3">Ferritin-like domain-containing protein</fullName>
    </submittedName>
</protein>
<comment type="caution">
    <text evidence="3">The sequence shown here is derived from an EMBL/GenBank/DDBJ whole genome shotgun (WGS) entry which is preliminary data.</text>
</comment>
<dbReference type="InterPro" id="IPR009078">
    <property type="entry name" value="Ferritin-like_SF"/>
</dbReference>
<dbReference type="CDD" id="cd00657">
    <property type="entry name" value="Ferritin_like"/>
    <property type="match status" value="1"/>
</dbReference>
<sequence>MDSSLIFRRTLVYRVAATLGVTLAAPVAFVGCGAKVVVDSESTGAGGAGGAGGTSSTNSTTDATSSSTGTTACEGTGPLTSFLACFPSTGLTCPPTNEAHGAIAESLDICSCLHSVDAGPKPDPSGNGFCCYDTTIETTCAIGRPLRAEDGPAVAPVEATRRGWSDEPLAPNVEGLSAEAREVLAERWIRDGLFEHASVAAFSRLALVLLAHGADESLVRAAHEAALDEVRHARLSLSLAAAYRGAPVAPRGLPEALSLPLDEGLRELAVSTVIEGAVGETLAAVLAAEQAERASDPAVRRVLASIAEDEARHAELAFRIISFTIAAGGAPVRDAVARAFRDAAGRLPPPPAEPQLAPAVAAAHGHVPCADARAAFVRAMDEVVMPLGRALVEA</sequence>
<dbReference type="InterPro" id="IPR003251">
    <property type="entry name" value="Rr_diiron-bd_dom"/>
</dbReference>
<dbReference type="OrthoDB" id="5502251at2"/>
<feature type="compositionally biased region" description="Gly residues" evidence="1">
    <location>
        <begin position="44"/>
        <end position="53"/>
    </location>
</feature>
<dbReference type="InterPro" id="IPR012348">
    <property type="entry name" value="RNR-like"/>
</dbReference>
<dbReference type="EMBL" id="SSMQ01000064">
    <property type="protein sequence ID" value="TKC98730.1"/>
    <property type="molecule type" value="Genomic_DNA"/>
</dbReference>
<proteinExistence type="predicted"/>
<feature type="compositionally biased region" description="Low complexity" evidence="1">
    <location>
        <begin position="54"/>
        <end position="71"/>
    </location>
</feature>
<dbReference type="Proteomes" id="UP000309215">
    <property type="component" value="Unassembled WGS sequence"/>
</dbReference>